<dbReference type="Gene3D" id="3.30.420.240">
    <property type="match status" value="1"/>
</dbReference>
<evidence type="ECO:0000313" key="1">
    <source>
        <dbReference type="EMBL" id="GGF46517.1"/>
    </source>
</evidence>
<reference evidence="1" key="1">
    <citation type="journal article" date="2014" name="Int. J. Syst. Evol. Microbiol.">
        <title>Complete genome sequence of Corynebacterium casei LMG S-19264T (=DSM 44701T), isolated from a smear-ripened cheese.</title>
        <authorList>
            <consortium name="US DOE Joint Genome Institute (JGI-PGF)"/>
            <person name="Walter F."/>
            <person name="Albersmeier A."/>
            <person name="Kalinowski J."/>
            <person name="Ruckert C."/>
        </authorList>
    </citation>
    <scope>NUCLEOTIDE SEQUENCE</scope>
    <source>
        <strain evidence="1">CGMCC 1.12160</strain>
    </source>
</reference>
<keyword evidence="2" id="KW-1185">Reference proteome</keyword>
<dbReference type="RefSeq" id="WP_188428848.1">
    <property type="nucleotide sequence ID" value="NZ_BAABKH010000005.1"/>
</dbReference>
<evidence type="ECO:0000313" key="2">
    <source>
        <dbReference type="Proteomes" id="UP000605670"/>
    </source>
</evidence>
<dbReference type="AlphaFoldDB" id="A0A917F5V0"/>
<proteinExistence type="predicted"/>
<sequence>MGSFTIGLDLGQQDFTALVVVERLLVPPGTLTVEGLHRLAGRMVRPVEEYHVVHMQRWPLGTAYPDIVNDVGRLTRRPPLSTDALLVVDRTGVGTAVMDMFREAWRDGRLAGAHQPIGVTITGGEHGNGWNLPKADLISAVQTTLQSGRLRVAPGPLVDVLQREMLAFRQKITPSGRTQYESPRREGEGHGDLVMALALALAVPNTIRKPDLIDREAPAPVS</sequence>
<accession>A0A917F5V0</accession>
<reference evidence="1" key="2">
    <citation type="submission" date="2020-09" db="EMBL/GenBank/DDBJ databases">
        <authorList>
            <person name="Sun Q."/>
            <person name="Zhou Y."/>
        </authorList>
    </citation>
    <scope>NUCLEOTIDE SEQUENCE</scope>
    <source>
        <strain evidence="1">CGMCC 1.12160</strain>
    </source>
</reference>
<dbReference type="EMBL" id="BMEM01000001">
    <property type="protein sequence ID" value="GGF46517.1"/>
    <property type="molecule type" value="Genomic_DNA"/>
</dbReference>
<evidence type="ECO:0008006" key="3">
    <source>
        <dbReference type="Google" id="ProtNLM"/>
    </source>
</evidence>
<dbReference type="Proteomes" id="UP000605670">
    <property type="component" value="Unassembled WGS sequence"/>
</dbReference>
<protein>
    <recommendedName>
        <fullName evidence="3">Terminase large subunit gp17-like C-terminal domain-containing protein</fullName>
    </recommendedName>
</protein>
<name>A0A917F5V0_9MICO</name>
<organism evidence="1 2">
    <name type="scientific">Ornithinimicrobium tianjinense</name>
    <dbReference type="NCBI Taxonomy" id="1195761"/>
    <lineage>
        <taxon>Bacteria</taxon>
        <taxon>Bacillati</taxon>
        <taxon>Actinomycetota</taxon>
        <taxon>Actinomycetes</taxon>
        <taxon>Micrococcales</taxon>
        <taxon>Ornithinimicrobiaceae</taxon>
        <taxon>Ornithinimicrobium</taxon>
    </lineage>
</organism>
<gene>
    <name evidence="1" type="ORF">GCM10011366_12780</name>
</gene>
<comment type="caution">
    <text evidence="1">The sequence shown here is derived from an EMBL/GenBank/DDBJ whole genome shotgun (WGS) entry which is preliminary data.</text>
</comment>